<name>A0A1W6L433_9BURK</name>
<dbReference type="CDD" id="cd00130">
    <property type="entry name" value="PAS"/>
    <property type="match status" value="1"/>
</dbReference>
<sequence length="322" mass="33983">MDAPLPTLAPASHTWLELGEVQRLLLDAFPGVVLGLGFDGVVQWANPAAATRLGVGRGALGGRHFGGDLVDASALQQRADRLSEELGEPVAGDASVLSAKLRRGLLSDEHEWPLRHDDGSLVPVRLAVGALRDHEGRAIGLVAIEAPREGDEAPLHFTHHDTLTGLPNRAVLTDRAEVALQRAARQHTVVAFLLIDIAGFEALCEARGHGVGGDVLRATASRLHFELRRTDTAVRLDRGQFVAMLVDLHHADEVKAVAAKVRQALSARINVGVALLNLEIRIGAAWSPDHGDQLLPLLGAAESALAAVPPEGGVAFAPAPQA</sequence>
<evidence type="ECO:0000313" key="1">
    <source>
        <dbReference type="EMBL" id="ARN19069.1"/>
    </source>
</evidence>
<dbReference type="Gene3D" id="3.30.70.270">
    <property type="match status" value="1"/>
</dbReference>
<reference evidence="1 2" key="1">
    <citation type="submission" date="2016-04" db="EMBL/GenBank/DDBJ databases">
        <title>Complete genome sequence of natural rubber-degrading, novel Gram-negative bacterium, Rhizobacter gummiphilus strain NS21.</title>
        <authorList>
            <person name="Tabata M."/>
            <person name="Kasai D."/>
            <person name="Fukuda M."/>
        </authorList>
    </citation>
    <scope>NUCLEOTIDE SEQUENCE [LARGE SCALE GENOMIC DNA]</scope>
    <source>
        <strain evidence="1 2">NS21</strain>
    </source>
</reference>
<dbReference type="InterPro" id="IPR000160">
    <property type="entry name" value="GGDEF_dom"/>
</dbReference>
<dbReference type="RefSeq" id="WP_085749309.1">
    <property type="nucleotide sequence ID" value="NZ_BSPR01000002.1"/>
</dbReference>
<gene>
    <name evidence="1" type="ORF">A4W93_03580</name>
</gene>
<protein>
    <submittedName>
        <fullName evidence="1">Uncharacterized protein</fullName>
    </submittedName>
</protein>
<dbReference type="PANTHER" id="PTHR44757">
    <property type="entry name" value="DIGUANYLATE CYCLASE DGCP"/>
    <property type="match status" value="1"/>
</dbReference>
<dbReference type="CDD" id="cd01949">
    <property type="entry name" value="GGDEF"/>
    <property type="match status" value="1"/>
</dbReference>
<dbReference type="STRING" id="946333.A4W93_03580"/>
<dbReference type="EMBL" id="CP015118">
    <property type="protein sequence ID" value="ARN19069.1"/>
    <property type="molecule type" value="Genomic_DNA"/>
</dbReference>
<dbReference type="InterPro" id="IPR043128">
    <property type="entry name" value="Rev_trsase/Diguanyl_cyclase"/>
</dbReference>
<dbReference type="Proteomes" id="UP000193427">
    <property type="component" value="Chromosome"/>
</dbReference>
<dbReference type="Gene3D" id="3.30.450.20">
    <property type="entry name" value="PAS domain"/>
    <property type="match status" value="1"/>
</dbReference>
<dbReference type="PROSITE" id="PS50887">
    <property type="entry name" value="GGDEF"/>
    <property type="match status" value="1"/>
</dbReference>
<dbReference type="InterPro" id="IPR000014">
    <property type="entry name" value="PAS"/>
</dbReference>
<dbReference type="InterPro" id="IPR029787">
    <property type="entry name" value="Nucleotide_cyclase"/>
</dbReference>
<dbReference type="InterPro" id="IPR035965">
    <property type="entry name" value="PAS-like_dom_sf"/>
</dbReference>
<dbReference type="KEGG" id="rgu:A4W93_03580"/>
<dbReference type="NCBIfam" id="TIGR00254">
    <property type="entry name" value="GGDEF"/>
    <property type="match status" value="1"/>
</dbReference>
<dbReference type="AlphaFoldDB" id="A0A1W6L433"/>
<proteinExistence type="predicted"/>
<accession>A0A1W6L433</accession>
<dbReference type="OrthoDB" id="3684733at2"/>
<dbReference type="SUPFAM" id="SSF55785">
    <property type="entry name" value="PYP-like sensor domain (PAS domain)"/>
    <property type="match status" value="1"/>
</dbReference>
<dbReference type="PANTHER" id="PTHR44757:SF2">
    <property type="entry name" value="BIOFILM ARCHITECTURE MAINTENANCE PROTEIN MBAA"/>
    <property type="match status" value="1"/>
</dbReference>
<dbReference type="SMART" id="SM00267">
    <property type="entry name" value="GGDEF"/>
    <property type="match status" value="1"/>
</dbReference>
<organism evidence="1 2">
    <name type="scientific">Piscinibacter gummiphilus</name>
    <dbReference type="NCBI Taxonomy" id="946333"/>
    <lineage>
        <taxon>Bacteria</taxon>
        <taxon>Pseudomonadati</taxon>
        <taxon>Pseudomonadota</taxon>
        <taxon>Betaproteobacteria</taxon>
        <taxon>Burkholderiales</taxon>
        <taxon>Sphaerotilaceae</taxon>
        <taxon>Piscinibacter</taxon>
    </lineage>
</organism>
<evidence type="ECO:0000313" key="2">
    <source>
        <dbReference type="Proteomes" id="UP000193427"/>
    </source>
</evidence>
<dbReference type="InterPro" id="IPR052155">
    <property type="entry name" value="Biofilm_reg_signaling"/>
</dbReference>
<dbReference type="Pfam" id="PF00990">
    <property type="entry name" value="GGDEF"/>
    <property type="match status" value="1"/>
</dbReference>
<keyword evidence="2" id="KW-1185">Reference proteome</keyword>
<dbReference type="SUPFAM" id="SSF55073">
    <property type="entry name" value="Nucleotide cyclase"/>
    <property type="match status" value="1"/>
</dbReference>